<dbReference type="PATRIC" id="fig|1437453.5.peg.1853"/>
<reference evidence="4 6" key="3">
    <citation type="submission" date="2015-06" db="EMBL/GenBank/DDBJ databases">
        <title>Draft genome sequence of Streptomyces leeuwenhoekii C58, which produces the novel lasso peptide, chaxapeptin.</title>
        <authorList>
            <person name="Yi Y."/>
            <person name="Hai D."/>
            <person name="Jaspars M."/>
            <person name="Sheng H."/>
            <person name="Rateb M.E."/>
            <person name="Bull A."/>
            <person name="Goodfellow M."/>
            <person name="Asenjo J.A."/>
            <person name="Ebel R."/>
        </authorList>
    </citation>
    <scope>NUCLEOTIDE SEQUENCE [LARGE SCALE GENOMIC DNA]</scope>
    <source>
        <strain evidence="4 6">C58</strain>
    </source>
</reference>
<keyword evidence="2" id="KW-0812">Transmembrane</keyword>
<evidence type="ECO:0000313" key="5">
    <source>
        <dbReference type="Proteomes" id="UP000035016"/>
    </source>
</evidence>
<proteinExistence type="predicted"/>
<keyword evidence="2" id="KW-1133">Transmembrane helix</keyword>
<keyword evidence="2" id="KW-0472">Membrane</keyword>
<keyword evidence="3" id="KW-0614">Plasmid</keyword>
<evidence type="ECO:0000313" key="3">
    <source>
        <dbReference type="EMBL" id="CQR59349.1"/>
    </source>
</evidence>
<reference evidence="3" key="2">
    <citation type="submission" date="2015-02" db="EMBL/GenBank/DDBJ databases">
        <authorList>
            <person name="Gomez-Escribano Juan Pablo"/>
        </authorList>
    </citation>
    <scope>NUCLEOTIDE SEQUENCE</scope>
    <source>
        <strain evidence="3">C34</strain>
        <plasmid evidence="3">pSLE2</plasmid>
    </source>
</reference>
<dbReference type="EMBL" id="LN831789">
    <property type="protein sequence ID" value="CQR59349.1"/>
    <property type="molecule type" value="Genomic_DNA"/>
</dbReference>
<sequence>MSRDPHPHSPMPTRPEPPAPAGTGTPSETPLLSVHAAVVFLAAVIIGLVMGGLMFLHDKSVPTAVAAGLGSFGLSVPVLHKLIG</sequence>
<dbReference type="AlphaFoldDB" id="A0A0F7VKM2"/>
<evidence type="ECO:0000313" key="4">
    <source>
        <dbReference type="EMBL" id="KMS67943.1"/>
    </source>
</evidence>
<evidence type="ECO:0000313" key="6">
    <source>
        <dbReference type="Proteomes" id="UP000037274"/>
    </source>
</evidence>
<feature type="region of interest" description="Disordered" evidence="1">
    <location>
        <begin position="1"/>
        <end position="28"/>
    </location>
</feature>
<geneLocation type="plasmid" evidence="3 5">
    <name>pSLE2</name>
</geneLocation>
<feature type="transmembrane region" description="Helical" evidence="2">
    <location>
        <begin position="34"/>
        <end position="56"/>
    </location>
</feature>
<accession>A0A0F7VKM2</accession>
<gene>
    <name evidence="3" type="primary">sle2_048</name>
    <name evidence="4" type="ORF">ACH49_27890</name>
</gene>
<evidence type="ECO:0000256" key="1">
    <source>
        <dbReference type="SAM" id="MobiDB-lite"/>
    </source>
</evidence>
<feature type="compositionally biased region" description="Pro residues" evidence="1">
    <location>
        <begin position="8"/>
        <end position="20"/>
    </location>
</feature>
<evidence type="ECO:0000256" key="2">
    <source>
        <dbReference type="SAM" id="Phobius"/>
    </source>
</evidence>
<dbReference type="Proteomes" id="UP000035016">
    <property type="component" value="Plasmid pSLE2"/>
</dbReference>
<dbReference type="Proteomes" id="UP000037274">
    <property type="component" value="Unassembled WGS sequence"/>
</dbReference>
<keyword evidence="6" id="KW-1185">Reference proteome</keyword>
<name>A0A0F7VKM2_STRLW</name>
<dbReference type="EMBL" id="LFEH01000175">
    <property type="protein sequence ID" value="KMS67943.1"/>
    <property type="molecule type" value="Genomic_DNA"/>
</dbReference>
<reference evidence="5" key="1">
    <citation type="submission" date="2015-02" db="EMBL/GenBank/DDBJ databases">
        <authorList>
            <person name="Gomez-Escribano P.J."/>
        </authorList>
    </citation>
    <scope>NUCLEOTIDE SEQUENCE [LARGE SCALE GENOMIC DNA]</scope>
    <source>
        <strain evidence="5">C34 (DSM 42122 / NRRL B-24963)</strain>
        <plasmid evidence="5">pSLE2</plasmid>
    </source>
</reference>
<protein>
    <submittedName>
        <fullName evidence="3">Uncharacterized protein</fullName>
    </submittedName>
</protein>
<organism evidence="3 5">
    <name type="scientific">Streptomyces leeuwenhoekii</name>
    <dbReference type="NCBI Taxonomy" id="1437453"/>
    <lineage>
        <taxon>Bacteria</taxon>
        <taxon>Bacillati</taxon>
        <taxon>Actinomycetota</taxon>
        <taxon>Actinomycetes</taxon>
        <taxon>Kitasatosporales</taxon>
        <taxon>Streptomycetaceae</taxon>
        <taxon>Streptomyces</taxon>
    </lineage>
</organism>
<dbReference type="RefSeq" id="WP_029380962.1">
    <property type="nucleotide sequence ID" value="NZ_AZSD01000014.1"/>
</dbReference>
<dbReference type="KEGG" id="sle:sle2_048"/>